<feature type="domain" description="Glucose/Sorbosone dehydrogenase" evidence="1">
    <location>
        <begin position="55"/>
        <end position="389"/>
    </location>
</feature>
<dbReference type="AlphaFoldDB" id="A0A382GXX5"/>
<dbReference type="PANTHER" id="PTHR19328">
    <property type="entry name" value="HEDGEHOG-INTERACTING PROTEIN"/>
    <property type="match status" value="1"/>
</dbReference>
<sequence>MPHKGSDGIFNVFLRKKWPWIGLALVLSAPILSQEPDIFESQHHNFKLVSVATGLSHPWSMAFLDNGDLLVTERPGRLRIIRDGNLLAEPVGGLPEVRVGGQGGLQEVLPHPNFTSNHLLYLSYAKANNDGSEGTTVVVRGRFEDDQLEDIEEIFEASAWTEGRGHHGAKLAFGGEYLFVTVGDRQSPPRGNLESHPAQDFSSHFGTINRLYDDGRVPADNPFAEHPIALPEIWSYGHRNPQGLAINPETGDVWATEHGPQGGDELNLILPGRNYGWPVIGYGVNYRTGLPIHKSIERSGMEQPVIHWVPSIGASGLMIYDGDAFPMWRGSIFAGGLAPTHRRLSRLSLDDTRVMTRETLLLGRLRIRDIRQGPEGYIYLAVDDRGSELTEIVRMEPTE</sequence>
<evidence type="ECO:0000259" key="1">
    <source>
        <dbReference type="Pfam" id="PF07995"/>
    </source>
</evidence>
<name>A0A382GXX5_9ZZZZ</name>
<dbReference type="SUPFAM" id="SSF50952">
    <property type="entry name" value="Soluble quinoprotein glucose dehydrogenase"/>
    <property type="match status" value="1"/>
</dbReference>
<proteinExistence type="predicted"/>
<gene>
    <name evidence="2" type="ORF">METZ01_LOCUS232772</name>
</gene>
<dbReference type="Pfam" id="PF07995">
    <property type="entry name" value="GSDH"/>
    <property type="match status" value="1"/>
</dbReference>
<evidence type="ECO:0000313" key="2">
    <source>
        <dbReference type="EMBL" id="SVB79918.1"/>
    </source>
</evidence>
<dbReference type="Gene3D" id="2.120.10.30">
    <property type="entry name" value="TolB, C-terminal domain"/>
    <property type="match status" value="1"/>
</dbReference>
<protein>
    <recommendedName>
        <fullName evidence="1">Glucose/Sorbosone dehydrogenase domain-containing protein</fullName>
    </recommendedName>
</protein>
<dbReference type="InterPro" id="IPR012938">
    <property type="entry name" value="Glc/Sorbosone_DH"/>
</dbReference>
<organism evidence="2">
    <name type="scientific">marine metagenome</name>
    <dbReference type="NCBI Taxonomy" id="408172"/>
    <lineage>
        <taxon>unclassified sequences</taxon>
        <taxon>metagenomes</taxon>
        <taxon>ecological metagenomes</taxon>
    </lineage>
</organism>
<dbReference type="EMBL" id="UINC01058066">
    <property type="protein sequence ID" value="SVB79918.1"/>
    <property type="molecule type" value="Genomic_DNA"/>
</dbReference>
<dbReference type="InterPro" id="IPR011041">
    <property type="entry name" value="Quinoprot_gluc/sorb_DH_b-prop"/>
</dbReference>
<dbReference type="PANTHER" id="PTHR19328:SF75">
    <property type="entry name" value="ALDOSE SUGAR DEHYDROGENASE YLII"/>
    <property type="match status" value="1"/>
</dbReference>
<dbReference type="InterPro" id="IPR011042">
    <property type="entry name" value="6-blade_b-propeller_TolB-like"/>
</dbReference>
<accession>A0A382GXX5</accession>
<reference evidence="2" key="1">
    <citation type="submission" date="2018-05" db="EMBL/GenBank/DDBJ databases">
        <authorList>
            <person name="Lanie J.A."/>
            <person name="Ng W.-L."/>
            <person name="Kazmierczak K.M."/>
            <person name="Andrzejewski T.M."/>
            <person name="Davidsen T.M."/>
            <person name="Wayne K.J."/>
            <person name="Tettelin H."/>
            <person name="Glass J.I."/>
            <person name="Rusch D."/>
            <person name="Podicherti R."/>
            <person name="Tsui H.-C.T."/>
            <person name="Winkler M.E."/>
        </authorList>
    </citation>
    <scope>NUCLEOTIDE SEQUENCE</scope>
</reference>